<dbReference type="EMBL" id="CM042009">
    <property type="protein sequence ID" value="KAI3792394.1"/>
    <property type="molecule type" value="Genomic_DNA"/>
</dbReference>
<proteinExistence type="predicted"/>
<reference evidence="2" key="1">
    <citation type="journal article" date="2022" name="Mol. Ecol. Resour.">
        <title>The genomes of chicory, endive, great burdock and yacon provide insights into Asteraceae palaeo-polyploidization history and plant inulin production.</title>
        <authorList>
            <person name="Fan W."/>
            <person name="Wang S."/>
            <person name="Wang H."/>
            <person name="Wang A."/>
            <person name="Jiang F."/>
            <person name="Liu H."/>
            <person name="Zhao H."/>
            <person name="Xu D."/>
            <person name="Zhang Y."/>
        </authorList>
    </citation>
    <scope>NUCLEOTIDE SEQUENCE [LARGE SCALE GENOMIC DNA]</scope>
    <source>
        <strain evidence="2">cv. Punajuju</strain>
    </source>
</reference>
<keyword evidence="2" id="KW-1185">Reference proteome</keyword>
<evidence type="ECO:0000313" key="2">
    <source>
        <dbReference type="Proteomes" id="UP001055811"/>
    </source>
</evidence>
<dbReference type="Proteomes" id="UP001055811">
    <property type="component" value="Linkage Group LG01"/>
</dbReference>
<name>A0ACB9H9M4_CICIN</name>
<protein>
    <submittedName>
        <fullName evidence="1">Uncharacterized protein</fullName>
    </submittedName>
</protein>
<sequence length="104" mass="11133">MLKSTATTVISLLKQSLSVAFHHFHPLAGNISAPPSPAEPHIIYNKGDSVSLTIAESSTNIINLSGNHPRKVVNLYSLLLILPIPSMIDRTIRTIASSSSTIFG</sequence>
<organism evidence="1 2">
    <name type="scientific">Cichorium intybus</name>
    <name type="common">Chicory</name>
    <dbReference type="NCBI Taxonomy" id="13427"/>
    <lineage>
        <taxon>Eukaryota</taxon>
        <taxon>Viridiplantae</taxon>
        <taxon>Streptophyta</taxon>
        <taxon>Embryophyta</taxon>
        <taxon>Tracheophyta</taxon>
        <taxon>Spermatophyta</taxon>
        <taxon>Magnoliopsida</taxon>
        <taxon>eudicotyledons</taxon>
        <taxon>Gunneridae</taxon>
        <taxon>Pentapetalae</taxon>
        <taxon>asterids</taxon>
        <taxon>campanulids</taxon>
        <taxon>Asterales</taxon>
        <taxon>Asteraceae</taxon>
        <taxon>Cichorioideae</taxon>
        <taxon>Cichorieae</taxon>
        <taxon>Cichoriinae</taxon>
        <taxon>Cichorium</taxon>
    </lineage>
</organism>
<evidence type="ECO:0000313" key="1">
    <source>
        <dbReference type="EMBL" id="KAI3792394.1"/>
    </source>
</evidence>
<reference evidence="1 2" key="2">
    <citation type="journal article" date="2022" name="Mol. Ecol. Resour.">
        <title>The genomes of chicory, endive, great burdock and yacon provide insights into Asteraceae paleo-polyploidization history and plant inulin production.</title>
        <authorList>
            <person name="Fan W."/>
            <person name="Wang S."/>
            <person name="Wang H."/>
            <person name="Wang A."/>
            <person name="Jiang F."/>
            <person name="Liu H."/>
            <person name="Zhao H."/>
            <person name="Xu D."/>
            <person name="Zhang Y."/>
        </authorList>
    </citation>
    <scope>NUCLEOTIDE SEQUENCE [LARGE SCALE GENOMIC DNA]</scope>
    <source>
        <strain evidence="2">cv. Punajuju</strain>
        <tissue evidence="1">Leaves</tissue>
    </source>
</reference>
<accession>A0ACB9H9M4</accession>
<comment type="caution">
    <text evidence="1">The sequence shown here is derived from an EMBL/GenBank/DDBJ whole genome shotgun (WGS) entry which is preliminary data.</text>
</comment>
<gene>
    <name evidence="1" type="ORF">L2E82_06271</name>
</gene>